<proteinExistence type="predicted"/>
<dbReference type="EMBL" id="FNUY01000003">
    <property type="protein sequence ID" value="SEG08259.1"/>
    <property type="molecule type" value="Genomic_DNA"/>
</dbReference>
<dbReference type="SMART" id="SM00895">
    <property type="entry name" value="FCD"/>
    <property type="match status" value="1"/>
</dbReference>
<dbReference type="OrthoDB" id="9028214at2"/>
<dbReference type="InterPro" id="IPR011711">
    <property type="entry name" value="GntR_C"/>
</dbReference>
<dbReference type="PANTHER" id="PTHR43537:SF24">
    <property type="entry name" value="GLUCONATE OPERON TRANSCRIPTIONAL REPRESSOR"/>
    <property type="match status" value="1"/>
</dbReference>
<dbReference type="InterPro" id="IPR008920">
    <property type="entry name" value="TF_FadR/GntR_C"/>
</dbReference>
<evidence type="ECO:0000313" key="5">
    <source>
        <dbReference type="EMBL" id="SEG08259.1"/>
    </source>
</evidence>
<dbReference type="InterPro" id="IPR000524">
    <property type="entry name" value="Tscrpt_reg_HTH_GntR"/>
</dbReference>
<organism evidence="5 6">
    <name type="scientific">Bosea lathyri</name>
    <dbReference type="NCBI Taxonomy" id="1036778"/>
    <lineage>
        <taxon>Bacteria</taxon>
        <taxon>Pseudomonadati</taxon>
        <taxon>Pseudomonadota</taxon>
        <taxon>Alphaproteobacteria</taxon>
        <taxon>Hyphomicrobiales</taxon>
        <taxon>Boseaceae</taxon>
        <taxon>Bosea</taxon>
    </lineage>
</organism>
<dbReference type="SUPFAM" id="SSF48008">
    <property type="entry name" value="GntR ligand-binding domain-like"/>
    <property type="match status" value="1"/>
</dbReference>
<evidence type="ECO:0000313" key="6">
    <source>
        <dbReference type="Proteomes" id="UP000236743"/>
    </source>
</evidence>
<keyword evidence="3" id="KW-0804">Transcription</keyword>
<keyword evidence="6" id="KW-1185">Reference proteome</keyword>
<name>A0A1H5X947_9HYPH</name>
<accession>A0A1H5X947</accession>
<dbReference type="GO" id="GO:0003677">
    <property type="term" value="F:DNA binding"/>
    <property type="evidence" value="ECO:0007669"/>
    <property type="project" value="UniProtKB-KW"/>
</dbReference>
<dbReference type="InterPro" id="IPR036390">
    <property type="entry name" value="WH_DNA-bd_sf"/>
</dbReference>
<dbReference type="SUPFAM" id="SSF46785">
    <property type="entry name" value="Winged helix' DNA-binding domain"/>
    <property type="match status" value="1"/>
</dbReference>
<protein>
    <submittedName>
        <fullName evidence="5">Transcriptional regulator, GntR family</fullName>
    </submittedName>
</protein>
<keyword evidence="2" id="KW-0238">DNA-binding</keyword>
<dbReference type="AlphaFoldDB" id="A0A1H5X947"/>
<gene>
    <name evidence="5" type="ORF">SAMN04488115_103146</name>
</gene>
<sequence length="234" mass="25805">MPGGLKAIEQAGDRALSLVDSAYAALKQAIRESVFAPGYQASAGELALRLGVSRTPVHEAALRLQEEGLVRILPKRGIVICALAPDDIREIYEVLIAIEAGAAELAANLPEVERFALADDLQLETDRMEQALAAGDLTGWGRADEAFHRILVERCGNRRFMRIIQTVNDQSHRARMLTLRLRPRLPISGAEHRATIDAIRNGMPEAAREAARHHRVRARDELLPLIESVGLRHL</sequence>
<feature type="domain" description="HTH gntR-type" evidence="4">
    <location>
        <begin position="16"/>
        <end position="83"/>
    </location>
</feature>
<reference evidence="5 6" key="1">
    <citation type="submission" date="2016-10" db="EMBL/GenBank/DDBJ databases">
        <authorList>
            <person name="de Groot N.N."/>
        </authorList>
    </citation>
    <scope>NUCLEOTIDE SEQUENCE [LARGE SCALE GENOMIC DNA]</scope>
    <source>
        <strain evidence="5 6">DSM 26656</strain>
    </source>
</reference>
<evidence type="ECO:0000259" key="4">
    <source>
        <dbReference type="PROSITE" id="PS50949"/>
    </source>
</evidence>
<dbReference type="PANTHER" id="PTHR43537">
    <property type="entry name" value="TRANSCRIPTIONAL REGULATOR, GNTR FAMILY"/>
    <property type="match status" value="1"/>
</dbReference>
<dbReference type="Pfam" id="PF00392">
    <property type="entry name" value="GntR"/>
    <property type="match status" value="1"/>
</dbReference>
<dbReference type="Gene3D" id="1.20.120.530">
    <property type="entry name" value="GntR ligand-binding domain-like"/>
    <property type="match status" value="1"/>
</dbReference>
<dbReference type="RefSeq" id="WP_103872007.1">
    <property type="nucleotide sequence ID" value="NZ_FNUY01000003.1"/>
</dbReference>
<dbReference type="SMART" id="SM00345">
    <property type="entry name" value="HTH_GNTR"/>
    <property type="match status" value="1"/>
</dbReference>
<evidence type="ECO:0000256" key="3">
    <source>
        <dbReference type="ARBA" id="ARBA00023163"/>
    </source>
</evidence>
<dbReference type="InterPro" id="IPR036388">
    <property type="entry name" value="WH-like_DNA-bd_sf"/>
</dbReference>
<dbReference type="GO" id="GO:0003700">
    <property type="term" value="F:DNA-binding transcription factor activity"/>
    <property type="evidence" value="ECO:0007669"/>
    <property type="project" value="InterPro"/>
</dbReference>
<evidence type="ECO:0000256" key="2">
    <source>
        <dbReference type="ARBA" id="ARBA00023125"/>
    </source>
</evidence>
<dbReference type="Proteomes" id="UP000236743">
    <property type="component" value="Unassembled WGS sequence"/>
</dbReference>
<dbReference type="Pfam" id="PF07729">
    <property type="entry name" value="FCD"/>
    <property type="match status" value="1"/>
</dbReference>
<dbReference type="PROSITE" id="PS50949">
    <property type="entry name" value="HTH_GNTR"/>
    <property type="match status" value="1"/>
</dbReference>
<dbReference type="Gene3D" id="1.10.10.10">
    <property type="entry name" value="Winged helix-like DNA-binding domain superfamily/Winged helix DNA-binding domain"/>
    <property type="match status" value="1"/>
</dbReference>
<evidence type="ECO:0000256" key="1">
    <source>
        <dbReference type="ARBA" id="ARBA00023015"/>
    </source>
</evidence>
<keyword evidence="1" id="KW-0805">Transcription regulation</keyword>